<name>A0A813V8R8_9BILA</name>
<evidence type="ECO:0000313" key="6">
    <source>
        <dbReference type="Proteomes" id="UP000663829"/>
    </source>
</evidence>
<dbReference type="Proteomes" id="UP000682733">
    <property type="component" value="Unassembled WGS sequence"/>
</dbReference>
<organism evidence="2 6">
    <name type="scientific">Didymodactylos carnosus</name>
    <dbReference type="NCBI Taxonomy" id="1234261"/>
    <lineage>
        <taxon>Eukaryota</taxon>
        <taxon>Metazoa</taxon>
        <taxon>Spiralia</taxon>
        <taxon>Gnathifera</taxon>
        <taxon>Rotifera</taxon>
        <taxon>Eurotatoria</taxon>
        <taxon>Bdelloidea</taxon>
        <taxon>Philodinida</taxon>
        <taxon>Philodinidae</taxon>
        <taxon>Didymodactylos</taxon>
    </lineage>
</organism>
<sequence length="131" mass="15176">MLAVSFSSDKTIDRYSKISSLVFIVDDYSCQQSIRTCLFRRDHYSEKQPSSMECEAYIQIRKCLEIDLDIRHDCDISTTSNLKTILNENHPNCQQSYTQALLALSHSKQRTKPYSSLFYITIIVVLMVFSC</sequence>
<evidence type="ECO:0000313" key="5">
    <source>
        <dbReference type="EMBL" id="CAF3954278.1"/>
    </source>
</evidence>
<feature type="transmembrane region" description="Helical" evidence="1">
    <location>
        <begin position="114"/>
        <end position="130"/>
    </location>
</feature>
<comment type="caution">
    <text evidence="2">The sequence shown here is derived from an EMBL/GenBank/DDBJ whole genome shotgun (WGS) entry which is preliminary data.</text>
</comment>
<dbReference type="EMBL" id="CAJOBA010030328">
    <property type="protein sequence ID" value="CAF3954278.1"/>
    <property type="molecule type" value="Genomic_DNA"/>
</dbReference>
<keyword evidence="1" id="KW-0472">Membrane</keyword>
<dbReference type="Proteomes" id="UP000681722">
    <property type="component" value="Unassembled WGS sequence"/>
</dbReference>
<evidence type="ECO:0000313" key="4">
    <source>
        <dbReference type="EMBL" id="CAF3627271.1"/>
    </source>
</evidence>
<dbReference type="AlphaFoldDB" id="A0A813V8R8"/>
<reference evidence="2" key="1">
    <citation type="submission" date="2021-02" db="EMBL/GenBank/DDBJ databases">
        <authorList>
            <person name="Nowell W R."/>
        </authorList>
    </citation>
    <scope>NUCLEOTIDE SEQUENCE</scope>
</reference>
<dbReference type="EMBL" id="CAJNOK010011820">
    <property type="protein sequence ID" value="CAF1149263.1"/>
    <property type="molecule type" value="Genomic_DNA"/>
</dbReference>
<dbReference type="Proteomes" id="UP000663829">
    <property type="component" value="Unassembled WGS sequence"/>
</dbReference>
<dbReference type="EMBL" id="CAJOBC010000800">
    <property type="protein sequence ID" value="CAF3627271.1"/>
    <property type="molecule type" value="Genomic_DNA"/>
</dbReference>
<evidence type="ECO:0000256" key="1">
    <source>
        <dbReference type="SAM" id="Phobius"/>
    </source>
</evidence>
<accession>A0A813V8R8</accession>
<keyword evidence="1" id="KW-0812">Transmembrane</keyword>
<keyword evidence="6" id="KW-1185">Reference proteome</keyword>
<dbReference type="EMBL" id="CAJNOQ010000799">
    <property type="protein sequence ID" value="CAF0839859.1"/>
    <property type="molecule type" value="Genomic_DNA"/>
</dbReference>
<dbReference type="Proteomes" id="UP000677228">
    <property type="component" value="Unassembled WGS sequence"/>
</dbReference>
<gene>
    <name evidence="2" type="ORF">GPM918_LOCUS5506</name>
    <name evidence="3" type="ORF">OVA965_LOCUS21520</name>
    <name evidence="4" type="ORF">SRO942_LOCUS5509</name>
    <name evidence="5" type="ORF">TMI583_LOCUS22190</name>
</gene>
<keyword evidence="1" id="KW-1133">Transmembrane helix</keyword>
<evidence type="ECO:0000313" key="2">
    <source>
        <dbReference type="EMBL" id="CAF0839859.1"/>
    </source>
</evidence>
<protein>
    <submittedName>
        <fullName evidence="2">Uncharacterized protein</fullName>
    </submittedName>
</protein>
<proteinExistence type="predicted"/>
<evidence type="ECO:0000313" key="3">
    <source>
        <dbReference type="EMBL" id="CAF1149263.1"/>
    </source>
</evidence>